<dbReference type="SUPFAM" id="SSF53613">
    <property type="entry name" value="Ribokinase-like"/>
    <property type="match status" value="1"/>
</dbReference>
<dbReference type="InterPro" id="IPR002173">
    <property type="entry name" value="Carboh/pur_kinase_PfkB_CS"/>
</dbReference>
<dbReference type="Pfam" id="PF00294">
    <property type="entry name" value="PfkB"/>
    <property type="match status" value="1"/>
</dbReference>
<evidence type="ECO:0000256" key="5">
    <source>
        <dbReference type="ARBA" id="ARBA00022840"/>
    </source>
</evidence>
<evidence type="ECO:0000259" key="7">
    <source>
        <dbReference type="Pfam" id="PF00294"/>
    </source>
</evidence>
<dbReference type="CDD" id="cd01164">
    <property type="entry name" value="FruK_PfkB_like"/>
    <property type="match status" value="1"/>
</dbReference>
<dbReference type="PANTHER" id="PTHR46566:SF2">
    <property type="entry name" value="ATP-DEPENDENT 6-PHOSPHOFRUCTOKINASE ISOZYME 2"/>
    <property type="match status" value="1"/>
</dbReference>
<gene>
    <name evidence="8" type="ORF">QEO92_24550</name>
</gene>
<dbReference type="PIRSF" id="PIRSF000535">
    <property type="entry name" value="1PFK/6PFK/LacC"/>
    <property type="match status" value="1"/>
</dbReference>
<dbReference type="Proteomes" id="UP001227095">
    <property type="component" value="Chromosome"/>
</dbReference>
<name>A0ABY8M2X7_9HYPH</name>
<keyword evidence="9" id="KW-1185">Reference proteome</keyword>
<proteinExistence type="inferred from homology"/>
<organism evidence="8 9">
    <name type="scientific">Neorhizobium petrolearium</name>
    <dbReference type="NCBI Taxonomy" id="515361"/>
    <lineage>
        <taxon>Bacteria</taxon>
        <taxon>Pseudomonadati</taxon>
        <taxon>Pseudomonadota</taxon>
        <taxon>Alphaproteobacteria</taxon>
        <taxon>Hyphomicrobiales</taxon>
        <taxon>Rhizobiaceae</taxon>
        <taxon>Rhizobium/Agrobacterium group</taxon>
        <taxon>Neorhizobium</taxon>
    </lineage>
</organism>
<dbReference type="PANTHER" id="PTHR46566">
    <property type="entry name" value="1-PHOSPHOFRUCTOKINASE-RELATED"/>
    <property type="match status" value="1"/>
</dbReference>
<evidence type="ECO:0000313" key="9">
    <source>
        <dbReference type="Proteomes" id="UP001227095"/>
    </source>
</evidence>
<dbReference type="EMBL" id="CP123000">
    <property type="protein sequence ID" value="WGI68094.1"/>
    <property type="molecule type" value="Genomic_DNA"/>
</dbReference>
<feature type="domain" description="Carbohydrate kinase PfkB" evidence="7">
    <location>
        <begin position="9"/>
        <end position="293"/>
    </location>
</feature>
<reference evidence="8 9" key="1">
    <citation type="submission" date="2023-04" db="EMBL/GenBank/DDBJ databases">
        <title>Neorhizobium petrolearium OS53, complete genome.</title>
        <authorList>
            <person name="Yu T."/>
        </authorList>
    </citation>
    <scope>NUCLEOTIDE SEQUENCE [LARGE SCALE GENOMIC DNA]</scope>
    <source>
        <strain evidence="8 9">OS53</strain>
    </source>
</reference>
<evidence type="ECO:0000256" key="3">
    <source>
        <dbReference type="ARBA" id="ARBA00022741"/>
    </source>
</evidence>
<evidence type="ECO:0000313" key="8">
    <source>
        <dbReference type="EMBL" id="WGI68094.1"/>
    </source>
</evidence>
<accession>A0ABY8M2X7</accession>
<dbReference type="Gene3D" id="3.40.1190.20">
    <property type="match status" value="1"/>
</dbReference>
<evidence type="ECO:0000256" key="1">
    <source>
        <dbReference type="ARBA" id="ARBA00010688"/>
    </source>
</evidence>
<dbReference type="NCBIfam" id="TIGR03168">
    <property type="entry name" value="1-PFK"/>
    <property type="match status" value="1"/>
</dbReference>
<keyword evidence="5" id="KW-0067">ATP-binding</keyword>
<dbReference type="InterPro" id="IPR017583">
    <property type="entry name" value="Tagatose/fructose_Pkinase"/>
</dbReference>
<keyword evidence="4" id="KW-0418">Kinase</keyword>
<keyword evidence="2 6" id="KW-0808">Transferase</keyword>
<evidence type="ECO:0000256" key="4">
    <source>
        <dbReference type="ARBA" id="ARBA00022777"/>
    </source>
</evidence>
<dbReference type="InterPro" id="IPR011611">
    <property type="entry name" value="PfkB_dom"/>
</dbReference>
<keyword evidence="3" id="KW-0547">Nucleotide-binding</keyword>
<sequence>MSRILCIALNPTVDIASDVDKLVPTRKMRTRNQRQDAGGGGINVARVLAELGEHPDLIYFSGGATGNVLEDALKGMSVTLRPVPMSGAVRVAFMVQEISTGLEYRFVPEGPVISEREVEVMFETLEASTADYVVASGSLPRGAPTNTYARMAQLFLRKGSRFVLDASGEALKETLSETQVYLVKPSLDELEYVVGHSLDEVQAAEAAQMIVRRGAAKYMVVTMGQAGALVAGADKVIKEPALAVPVRSSVGAGDSFTGAMVWALAQNYPLDEAFRLGIAAGAAAVTTQGSEFSRQQVFDLYHSMSTPM</sequence>
<dbReference type="PROSITE" id="PS00584">
    <property type="entry name" value="PFKB_KINASES_2"/>
    <property type="match status" value="1"/>
</dbReference>
<evidence type="ECO:0000256" key="2">
    <source>
        <dbReference type="ARBA" id="ARBA00022679"/>
    </source>
</evidence>
<comment type="similarity">
    <text evidence="1 6">Belongs to the carbohydrate kinase PfkB family.</text>
</comment>
<protein>
    <recommendedName>
        <fullName evidence="6">Phosphofructokinase</fullName>
    </recommendedName>
</protein>
<dbReference type="RefSeq" id="WP_037152211.1">
    <property type="nucleotide sequence ID" value="NZ_CP123000.1"/>
</dbReference>
<dbReference type="InterPro" id="IPR029056">
    <property type="entry name" value="Ribokinase-like"/>
</dbReference>
<evidence type="ECO:0000256" key="6">
    <source>
        <dbReference type="PIRNR" id="PIRNR000535"/>
    </source>
</evidence>
<dbReference type="PROSITE" id="PS00583">
    <property type="entry name" value="PFKB_KINASES_1"/>
    <property type="match status" value="1"/>
</dbReference>